<dbReference type="SUPFAM" id="SSF55073">
    <property type="entry name" value="Nucleotide cyclase"/>
    <property type="match status" value="1"/>
</dbReference>
<evidence type="ECO:0000313" key="5">
    <source>
        <dbReference type="EMBL" id="ACE83304.1"/>
    </source>
</evidence>
<sequence>MPDQGALFYGGRLASRRAGEGLLDLGGIPQVEVPHMLSVFCRKYALLVWLALILSPAFVITAWGDHEWILRNLAVGVLAILAVSAVSFLVIRQFYQRLDHVAERDSLTGLLNRHAFGLLFEQAICESLRNRTPVCVIFLALDQYPEVRERHGRMGCDRLVLETAALLDKHLREGDVLSYWGTDEFMVLLKNTACDAGVRVAEKLRHALALDNIRLEGELIRITASIGVAEQLEGEGLVSLFARVDSALYAAKANGRNRVAAA</sequence>
<dbReference type="PROSITE" id="PS50887">
    <property type="entry name" value="GGDEF"/>
    <property type="match status" value="1"/>
</dbReference>
<protein>
    <recommendedName>
        <fullName evidence="1">diguanylate cyclase</fullName>
        <ecNumber evidence="1">2.7.7.65</ecNumber>
    </recommendedName>
</protein>
<dbReference type="NCBIfam" id="TIGR00254">
    <property type="entry name" value="GGDEF"/>
    <property type="match status" value="1"/>
</dbReference>
<dbReference type="STRING" id="498211.CJA_2701"/>
<gene>
    <name evidence="5" type="ordered locus">CJA_2701</name>
</gene>
<keyword evidence="3" id="KW-0472">Membrane</keyword>
<dbReference type="Pfam" id="PF00990">
    <property type="entry name" value="GGDEF"/>
    <property type="match status" value="1"/>
</dbReference>
<evidence type="ECO:0000259" key="4">
    <source>
        <dbReference type="PROSITE" id="PS50887"/>
    </source>
</evidence>
<evidence type="ECO:0000313" key="6">
    <source>
        <dbReference type="Proteomes" id="UP000001036"/>
    </source>
</evidence>
<evidence type="ECO:0000256" key="2">
    <source>
        <dbReference type="ARBA" id="ARBA00034247"/>
    </source>
</evidence>
<dbReference type="EC" id="2.7.7.65" evidence="1"/>
<dbReference type="Gene3D" id="3.30.70.270">
    <property type="match status" value="1"/>
</dbReference>
<feature type="transmembrane region" description="Helical" evidence="3">
    <location>
        <begin position="69"/>
        <end position="91"/>
    </location>
</feature>
<name>B3PBD4_CELJU</name>
<dbReference type="EMBL" id="CP000934">
    <property type="protein sequence ID" value="ACE83304.1"/>
    <property type="molecule type" value="Genomic_DNA"/>
</dbReference>
<accession>B3PBD4</accession>
<evidence type="ECO:0000256" key="3">
    <source>
        <dbReference type="SAM" id="Phobius"/>
    </source>
</evidence>
<dbReference type="PANTHER" id="PTHR45138:SF9">
    <property type="entry name" value="DIGUANYLATE CYCLASE DGCM-RELATED"/>
    <property type="match status" value="1"/>
</dbReference>
<dbReference type="eggNOG" id="COG3706">
    <property type="taxonomic scope" value="Bacteria"/>
</dbReference>
<reference evidence="5 6" key="1">
    <citation type="journal article" date="2008" name="J. Bacteriol.">
        <title>Insights into plant cell wall degradation from the genome sequence of the soil bacterium Cellvibrio japonicus.</title>
        <authorList>
            <person name="Deboy R.T."/>
            <person name="Mongodin E.F."/>
            <person name="Fouts D.E."/>
            <person name="Tailford L.E."/>
            <person name="Khouri H."/>
            <person name="Emerson J.B."/>
            <person name="Mohamoud Y."/>
            <person name="Watkins K."/>
            <person name="Henrissat B."/>
            <person name="Gilbert H.J."/>
            <person name="Nelson K.E."/>
        </authorList>
    </citation>
    <scope>NUCLEOTIDE SEQUENCE [LARGE SCALE GENOMIC DNA]</scope>
    <source>
        <strain evidence="5 6">Ueda107</strain>
    </source>
</reference>
<dbReference type="HOGENOM" id="CLU_000445_11_16_6"/>
<dbReference type="AlphaFoldDB" id="B3PBD4"/>
<feature type="domain" description="GGDEF" evidence="4">
    <location>
        <begin position="132"/>
        <end position="262"/>
    </location>
</feature>
<dbReference type="PANTHER" id="PTHR45138">
    <property type="entry name" value="REGULATORY COMPONENTS OF SENSORY TRANSDUCTION SYSTEM"/>
    <property type="match status" value="1"/>
</dbReference>
<dbReference type="InterPro" id="IPR043128">
    <property type="entry name" value="Rev_trsase/Diguanyl_cyclase"/>
</dbReference>
<keyword evidence="6" id="KW-1185">Reference proteome</keyword>
<organism evidence="5 6">
    <name type="scientific">Cellvibrio japonicus (strain Ueda107)</name>
    <name type="common">Pseudomonas fluorescens subsp. cellulosa</name>
    <dbReference type="NCBI Taxonomy" id="498211"/>
    <lineage>
        <taxon>Bacteria</taxon>
        <taxon>Pseudomonadati</taxon>
        <taxon>Pseudomonadota</taxon>
        <taxon>Gammaproteobacteria</taxon>
        <taxon>Cellvibrionales</taxon>
        <taxon>Cellvibrionaceae</taxon>
        <taxon>Cellvibrio</taxon>
    </lineage>
</organism>
<dbReference type="InterPro" id="IPR050469">
    <property type="entry name" value="Diguanylate_Cyclase"/>
</dbReference>
<keyword evidence="3" id="KW-1133">Transmembrane helix</keyword>
<keyword evidence="3" id="KW-0812">Transmembrane</keyword>
<dbReference type="Proteomes" id="UP000001036">
    <property type="component" value="Chromosome"/>
</dbReference>
<dbReference type="CDD" id="cd01949">
    <property type="entry name" value="GGDEF"/>
    <property type="match status" value="1"/>
</dbReference>
<feature type="transmembrane region" description="Helical" evidence="3">
    <location>
        <begin position="44"/>
        <end position="63"/>
    </location>
</feature>
<dbReference type="InterPro" id="IPR029787">
    <property type="entry name" value="Nucleotide_cyclase"/>
</dbReference>
<dbReference type="GO" id="GO:0052621">
    <property type="term" value="F:diguanylate cyclase activity"/>
    <property type="evidence" value="ECO:0007669"/>
    <property type="project" value="UniProtKB-EC"/>
</dbReference>
<dbReference type="InterPro" id="IPR000160">
    <property type="entry name" value="GGDEF_dom"/>
</dbReference>
<dbReference type="KEGG" id="cja:CJA_2701"/>
<comment type="catalytic activity">
    <reaction evidence="2">
        <text>2 GTP = 3',3'-c-di-GMP + 2 diphosphate</text>
        <dbReference type="Rhea" id="RHEA:24898"/>
        <dbReference type="ChEBI" id="CHEBI:33019"/>
        <dbReference type="ChEBI" id="CHEBI:37565"/>
        <dbReference type="ChEBI" id="CHEBI:58805"/>
        <dbReference type="EC" id="2.7.7.65"/>
    </reaction>
</comment>
<evidence type="ECO:0000256" key="1">
    <source>
        <dbReference type="ARBA" id="ARBA00012528"/>
    </source>
</evidence>
<proteinExistence type="predicted"/>
<dbReference type="SMART" id="SM00267">
    <property type="entry name" value="GGDEF"/>
    <property type="match status" value="1"/>
</dbReference>